<dbReference type="AlphaFoldDB" id="A0A9X3IJI9"/>
<sequence>MDFEWDENKRQQVIRERGVDMLYAALIFEGVVLTRPDDRVYGEVRQLSLGMVDDECFIVVHTERNGRTRLITAWKGGRDERRQYEEGLARRDPRDEGEE</sequence>
<comment type="caution">
    <text evidence="1">The sequence shown here is derived from an EMBL/GenBank/DDBJ whole genome shotgun (WGS) entry which is preliminary data.</text>
</comment>
<dbReference type="RefSeq" id="WP_266336759.1">
    <property type="nucleotide sequence ID" value="NZ_JAPKNK010000001.1"/>
</dbReference>
<dbReference type="Pfam" id="PF04365">
    <property type="entry name" value="BrnT_toxin"/>
    <property type="match status" value="1"/>
</dbReference>
<name>A0A9X3IJI9_9HYPH</name>
<gene>
    <name evidence="1" type="ORF">OSH07_01105</name>
</gene>
<accession>A0A9X3IJI9</accession>
<dbReference type="InterPro" id="IPR007460">
    <property type="entry name" value="BrnT_toxin"/>
</dbReference>
<evidence type="ECO:0000313" key="2">
    <source>
        <dbReference type="Proteomes" id="UP001144805"/>
    </source>
</evidence>
<keyword evidence="2" id="KW-1185">Reference proteome</keyword>
<proteinExistence type="predicted"/>
<reference evidence="1" key="1">
    <citation type="submission" date="2022-11" db="EMBL/GenBank/DDBJ databases">
        <title>Biodiversity and phylogenetic relationships of bacteria.</title>
        <authorList>
            <person name="Machado R.A.R."/>
            <person name="Bhat A."/>
            <person name="Loulou A."/>
            <person name="Kallel S."/>
        </authorList>
    </citation>
    <scope>NUCLEOTIDE SEQUENCE</scope>
    <source>
        <strain evidence="1">K-TC2</strain>
    </source>
</reference>
<evidence type="ECO:0000313" key="1">
    <source>
        <dbReference type="EMBL" id="MCX5567782.1"/>
    </source>
</evidence>
<dbReference type="Gene3D" id="3.10.450.530">
    <property type="entry name" value="Ribonuclease toxin, BrnT, of type II toxin-antitoxin system"/>
    <property type="match status" value="1"/>
</dbReference>
<protein>
    <submittedName>
        <fullName evidence="1">BrnT family toxin</fullName>
    </submittedName>
</protein>
<dbReference type="EMBL" id="JAPKNK010000001">
    <property type="protein sequence ID" value="MCX5567782.1"/>
    <property type="molecule type" value="Genomic_DNA"/>
</dbReference>
<dbReference type="Proteomes" id="UP001144805">
    <property type="component" value="Unassembled WGS sequence"/>
</dbReference>
<organism evidence="1 2">
    <name type="scientific">Kaistia nematophila</name>
    <dbReference type="NCBI Taxonomy" id="2994654"/>
    <lineage>
        <taxon>Bacteria</taxon>
        <taxon>Pseudomonadati</taxon>
        <taxon>Pseudomonadota</taxon>
        <taxon>Alphaproteobacteria</taxon>
        <taxon>Hyphomicrobiales</taxon>
        <taxon>Kaistiaceae</taxon>
        <taxon>Kaistia</taxon>
    </lineage>
</organism>
<dbReference type="InterPro" id="IPR038573">
    <property type="entry name" value="BrnT_sf"/>
</dbReference>